<dbReference type="GO" id="GO:0046856">
    <property type="term" value="P:phosphatidylinositol dephosphorylation"/>
    <property type="evidence" value="ECO:0007669"/>
    <property type="project" value="InterPro"/>
</dbReference>
<dbReference type="PANTHER" id="PTHR45738:SF5">
    <property type="entry name" value="POLYPHOSPHOINOSITIDE PHOSPHATASE"/>
    <property type="match status" value="1"/>
</dbReference>
<gene>
    <name evidence="6" type="ORF">TGRUB_259870</name>
</gene>
<feature type="region of interest" description="Disordered" evidence="4">
    <location>
        <begin position="1791"/>
        <end position="1852"/>
    </location>
</feature>
<feature type="compositionally biased region" description="Basic and acidic residues" evidence="4">
    <location>
        <begin position="1808"/>
        <end position="1827"/>
    </location>
</feature>
<comment type="subcellular location">
    <subcellularLocation>
        <location evidence="1">Endomembrane system</location>
    </subcellularLocation>
</comment>
<feature type="region of interest" description="Disordered" evidence="4">
    <location>
        <begin position="1892"/>
        <end position="1931"/>
    </location>
</feature>
<accession>A0A086M8P7</accession>
<evidence type="ECO:0000256" key="4">
    <source>
        <dbReference type="SAM" id="MobiDB-lite"/>
    </source>
</evidence>
<feature type="compositionally biased region" description="Basic and acidic residues" evidence="4">
    <location>
        <begin position="653"/>
        <end position="677"/>
    </location>
</feature>
<feature type="region of interest" description="Disordered" evidence="4">
    <location>
        <begin position="1556"/>
        <end position="1610"/>
    </location>
</feature>
<dbReference type="Proteomes" id="UP000028834">
    <property type="component" value="Unassembled WGS sequence"/>
</dbReference>
<evidence type="ECO:0000313" key="7">
    <source>
        <dbReference type="Proteomes" id="UP000028834"/>
    </source>
</evidence>
<feature type="region of interest" description="Disordered" evidence="4">
    <location>
        <begin position="1081"/>
        <end position="1100"/>
    </location>
</feature>
<feature type="region of interest" description="Disordered" evidence="4">
    <location>
        <begin position="652"/>
        <end position="677"/>
    </location>
</feature>
<sequence>MSPTMQPWEKIESYTVYNFPQFVLFLGAFACPFPEGRSRRRSALSCARGNNELFGRLDGASPVRDCPCVGRIALIRKQMISADDVVRLGNRRRRQRGAEASARNNAAGAVCAGEIPHATGETTEKKEDAPLLADAAHTCGANACDPSVSAPVLGGSRETGISFFASLGANIRAGNTASSLPSAATAASPGSAGAPPAVWPLSPPRIHQRCVGSWACLLELREELHRLAEHAQRRRAQWRRAHNHIYRPLLLPEFAPPRVWAVLHALAATVVSTRDRGSERRPNVLASQEPRRHTGPRSQGSMRRCGEVPATGLQLQDSLVGSQGTCRFPGAAGVTNGSAEEASSTKGGSTTQWGGTFEQDTDDKREGDGSLLVCGLLGAIRFLFGFYLVLATESEETAALGAVDSIVPRAVGFGKTSEREKAEAADRGTRRRGFRDRVDTQSSACLFLESENRMQTADGPRRGVHSVFTLRHVDLLPLFFFESSQEGSFSAFCDLIEEREPPSSLGSLDFSSPGSSTNEETATVFRWLADLSQKKAPLAPSSQRSFSFSFPLGRNSFDSEGRGPASRASSGEFDPSDAACALSLFRLAVMPPSACLWPFSGLADHASSAELLTAERRYQELFLQVFLQPPLSFFFAHTLDLTQSLQAQGLGHASRDSRLPGEFEEATERSRSVPKEDLENLSFRDTRGRRGQPRRAGTHLELLNGKKLDAVFNLFLLEPFAVPAAPLAADAPPLSRQASRAAEAPEEPRNISVDETVLEKTTSEPRIFKGICPGGSPRVIADETNTKKQVDENAVDSLGVLENRGNPNACETPQTPRVGPSPRRGPSGGEDERQAVCQVSPDMSPWLLLLQQGCVVQKFFSATRRRLRRRTRPRHRRDQQMASSETLASRPSPQPPSPLSPPAPVASAPSPAVSAAVPALETRAVSLLADERSDSLSCEPRAETTDTGAQEQDDGYENREKHETGTLFSVVIIARRSRLAAGARWYRRGLAVPKQAGLPRKEGPSEATETNTEVPSSGVCVEDTLCTLRLLDTVRDSAVAANQVECEQILWRVSRARERKKEGRDGCANLESEQRICAFPGRGGDIQSQRKQVSTSPPSSVPALVSLVQGASEASCSPSSSSSSPPFSSSFSHLRFSGDVASIVQLRGSVPVFWGHLPSQASLLPTFLQNISPPLRLSSPALDPLYVHSKDHFDALHRAYGCPILCLDLVRQQPLGHMEMKLASDYRAALEAVNRMQREEAHAVLLRLQRVLPIPERNKIWEEVCQPSQIENILIAAPCYGEETQRGEQTRFEVKVAETNTEEASEQRDKTRNLEALPGWTRRWVSWKSQSEGEKHCEKTYAYTEPRGPRCYTRDGVCFRCMYSRMGNRCTEAFFGVPFSGLDAHPFASMNAGSSFPSVSASPELPAFQALVSSPSNASADAASASRISGYLFCSSKRERWPSTRDGDKCQRGESGQEGGGPRGAALMQRTTRVEALHQVFQSLSLHQRETCFCEVAYEAFDWQDADKRLGFDQALHRLFALVATSLEFTGSFVCVAYKKRKPELACMHPGGARGVTGQLRKAESSAGGCEEEERPETSTEDKERRGAEEKRHWQRQREHAEASQAEAEPSGFVTQFQHGVIRINCVDCLDRTNLAMLGLGVAALYRHLTTLLRSSLLHDGAWDFCEREICLKAAGNPIRAPTVWWLDELHKKRGNHAEWNEESDRQKGDNVPIVSRPTLPSSSSSPSTSSSSFSSSSSVCSSSTSSSSASSAVAISRDKTREGFGTLEGSPRCQRVLSSSSSLFSHSSSAFSRSASSSSDEAAEPSVVEKNDVATRQREFASDHATPDPSTLDSGRLASSRPRLSPSLSSSSLHWTTSACCWTPYHTKQSKQEDSSTFSSSSSCAASSSSVFSTRIPPRSSPYSPVSASSPRASYPSSSASSSSSSSSSLPLSSRASCAACESVAFPPLLRKTFRGNSAPFASPPPFLHLLPTRLLQLLGEAWREVGDALALQYAGSPAMHAAEFSAAELVQAVEKLKEAEVGGEAERRAWRAVKRSNVLIAVQRYFNNCVYDADKQRGLDLFVGAFRPEETSTDIWEVDCLDPFSSFSSLSSRLSTASNAGSPSTSLEHSSRPSSELSPPVALPGGSKEDAAQGSGSCEAEDGEKEREKRDEEMDKRGTGENVASGSKEKVEEGEADASFVREDNGAYDDFRIEGEEDIFFRDSHFSAATRCWTCKGMGLWNSA</sequence>
<feature type="region of interest" description="Disordered" evidence="4">
    <location>
        <begin position="1697"/>
        <end position="1757"/>
    </location>
</feature>
<feature type="compositionally biased region" description="Basic and acidic residues" evidence="4">
    <location>
        <begin position="1440"/>
        <end position="1452"/>
    </location>
</feature>
<dbReference type="InterPro" id="IPR002013">
    <property type="entry name" value="SAC_dom"/>
</dbReference>
<feature type="domain" description="SAC" evidence="5">
    <location>
        <begin position="1034"/>
        <end position="1652"/>
    </location>
</feature>
<dbReference type="PANTHER" id="PTHR45738">
    <property type="entry name" value="POLYPHOSPHOINOSITIDE PHOSPHATASE"/>
    <property type="match status" value="1"/>
</dbReference>
<name>A0A086M8P7_TOXGO</name>
<feature type="compositionally biased region" description="Basic residues" evidence="4">
    <location>
        <begin position="866"/>
        <end position="877"/>
    </location>
</feature>
<feature type="compositionally biased region" description="Low complexity" evidence="4">
    <location>
        <begin position="1715"/>
        <end position="1756"/>
    </location>
</feature>
<feature type="region of interest" description="Disordered" evidence="4">
    <location>
        <begin position="800"/>
        <end position="833"/>
    </location>
</feature>
<feature type="compositionally biased region" description="Polar residues" evidence="4">
    <location>
        <begin position="805"/>
        <end position="815"/>
    </location>
</feature>
<feature type="compositionally biased region" description="Polar residues" evidence="4">
    <location>
        <begin position="2098"/>
        <end position="2119"/>
    </location>
</feature>
<feature type="compositionally biased region" description="Basic and acidic residues" evidence="4">
    <location>
        <begin position="2146"/>
        <end position="2161"/>
    </location>
</feature>
<evidence type="ECO:0000313" key="6">
    <source>
        <dbReference type="EMBL" id="KFG65265.1"/>
    </source>
</evidence>
<keyword evidence="3" id="KW-0472">Membrane</keyword>
<feature type="compositionally biased region" description="Basic and acidic residues" evidence="4">
    <location>
        <begin position="1576"/>
        <end position="1602"/>
    </location>
</feature>
<feature type="compositionally biased region" description="Polar residues" evidence="4">
    <location>
        <begin position="335"/>
        <end position="354"/>
    </location>
</feature>
<feature type="region of interest" description="Disordered" evidence="4">
    <location>
        <begin position="1440"/>
        <end position="1464"/>
    </location>
</feature>
<feature type="region of interest" description="Disordered" evidence="4">
    <location>
        <begin position="331"/>
        <end position="364"/>
    </location>
</feature>
<dbReference type="GO" id="GO:0012505">
    <property type="term" value="C:endomembrane system"/>
    <property type="evidence" value="ECO:0007669"/>
    <property type="project" value="UniProtKB-SubCell"/>
</dbReference>
<organism evidence="6 7">
    <name type="scientific">Toxoplasma gondii RUB</name>
    <dbReference type="NCBI Taxonomy" id="935652"/>
    <lineage>
        <taxon>Eukaryota</taxon>
        <taxon>Sar</taxon>
        <taxon>Alveolata</taxon>
        <taxon>Apicomplexa</taxon>
        <taxon>Conoidasida</taxon>
        <taxon>Coccidia</taxon>
        <taxon>Eucoccidiorida</taxon>
        <taxon>Eimeriorina</taxon>
        <taxon>Sarcocystidae</taxon>
        <taxon>Toxoplasma</taxon>
    </lineage>
</organism>
<feature type="region of interest" description="Disordered" evidence="4">
    <location>
        <begin position="931"/>
        <end position="961"/>
    </location>
</feature>
<feature type="compositionally biased region" description="Pro residues" evidence="4">
    <location>
        <begin position="892"/>
        <end position="904"/>
    </location>
</feature>
<comment type="caution">
    <text evidence="6">The sequence shown here is derived from an EMBL/GenBank/DDBJ whole genome shotgun (WGS) entry which is preliminary data.</text>
</comment>
<evidence type="ECO:0000259" key="5">
    <source>
        <dbReference type="PROSITE" id="PS50275"/>
    </source>
</evidence>
<proteinExistence type="predicted"/>
<keyword evidence="2" id="KW-0378">Hydrolase</keyword>
<feature type="compositionally biased region" description="Low complexity" evidence="4">
    <location>
        <begin position="816"/>
        <end position="825"/>
    </location>
</feature>
<evidence type="ECO:0000256" key="1">
    <source>
        <dbReference type="ARBA" id="ARBA00004308"/>
    </source>
</evidence>
<feature type="region of interest" description="Disordered" evidence="4">
    <location>
        <begin position="2095"/>
        <end position="2186"/>
    </location>
</feature>
<dbReference type="OrthoDB" id="333784at2759"/>
<dbReference type="VEuPathDB" id="ToxoDB:TGRUB_259870"/>
<dbReference type="PROSITE" id="PS50275">
    <property type="entry name" value="SAC"/>
    <property type="match status" value="1"/>
</dbReference>
<protein>
    <submittedName>
        <fullName evidence="6">SacI-like domain protein</fullName>
    </submittedName>
</protein>
<dbReference type="EMBL" id="AFYV02000360">
    <property type="protein sequence ID" value="KFG65265.1"/>
    <property type="molecule type" value="Genomic_DNA"/>
</dbReference>
<feature type="compositionally biased region" description="Basic and acidic residues" evidence="4">
    <location>
        <begin position="1697"/>
        <end position="1709"/>
    </location>
</feature>
<feature type="region of interest" description="Disordered" evidence="4">
    <location>
        <begin position="272"/>
        <end position="307"/>
    </location>
</feature>
<dbReference type="InterPro" id="IPR043573">
    <property type="entry name" value="Fig4-like"/>
</dbReference>
<feature type="compositionally biased region" description="Basic and acidic residues" evidence="4">
    <location>
        <begin position="931"/>
        <end position="944"/>
    </location>
</feature>
<feature type="compositionally biased region" description="Low complexity" evidence="4">
    <location>
        <begin position="1791"/>
        <end position="1800"/>
    </location>
</feature>
<reference evidence="6 7" key="1">
    <citation type="submission" date="2014-05" db="EMBL/GenBank/DDBJ databases">
        <authorList>
            <person name="Sibley D."/>
            <person name="Venepally P."/>
            <person name="Karamycheva S."/>
            <person name="Hadjithomas M."/>
            <person name="Khan A."/>
            <person name="Brunk B."/>
            <person name="Roos D."/>
            <person name="Caler E."/>
            <person name="Lorenzi H."/>
        </authorList>
    </citation>
    <scope>NUCLEOTIDE SEQUENCE [LARGE SCALE GENOMIC DNA]</scope>
    <source>
        <strain evidence="6 7">RUB</strain>
    </source>
</reference>
<feature type="region of interest" description="Disordered" evidence="4">
    <location>
        <begin position="866"/>
        <end position="910"/>
    </location>
</feature>
<feature type="compositionally biased region" description="Low complexity" evidence="4">
    <location>
        <begin position="1840"/>
        <end position="1852"/>
    </location>
</feature>
<dbReference type="GO" id="GO:0043813">
    <property type="term" value="F:phosphatidylinositol-3,5-bisphosphate 5-phosphatase activity"/>
    <property type="evidence" value="ECO:0007669"/>
    <property type="project" value="InterPro"/>
</dbReference>
<feature type="compositionally biased region" description="Basic and acidic residues" evidence="4">
    <location>
        <begin position="273"/>
        <end position="282"/>
    </location>
</feature>
<evidence type="ECO:0000256" key="3">
    <source>
        <dbReference type="ARBA" id="ARBA00023136"/>
    </source>
</evidence>
<feature type="region of interest" description="Disordered" evidence="4">
    <location>
        <begin position="995"/>
        <end position="1014"/>
    </location>
</feature>
<dbReference type="Pfam" id="PF02383">
    <property type="entry name" value="Syja_N"/>
    <property type="match status" value="1"/>
</dbReference>
<evidence type="ECO:0000256" key="2">
    <source>
        <dbReference type="ARBA" id="ARBA00022801"/>
    </source>
</evidence>